<evidence type="ECO:0000259" key="2">
    <source>
        <dbReference type="Pfam" id="PF00534"/>
    </source>
</evidence>
<dbReference type="SUPFAM" id="SSF53756">
    <property type="entry name" value="UDP-Glycosyltransferase/glycogen phosphorylase"/>
    <property type="match status" value="1"/>
</dbReference>
<evidence type="ECO:0000313" key="3">
    <source>
        <dbReference type="EMBL" id="WKK74515.2"/>
    </source>
</evidence>
<protein>
    <submittedName>
        <fullName evidence="3">Glycosyltransferase family 4 protein</fullName>
        <ecNumber evidence="3">2.4.-.-</ecNumber>
    </submittedName>
</protein>
<evidence type="ECO:0000313" key="4">
    <source>
        <dbReference type="Proteomes" id="UP001230496"/>
    </source>
</evidence>
<dbReference type="InterPro" id="IPR050194">
    <property type="entry name" value="Glycosyltransferase_grp1"/>
</dbReference>
<keyword evidence="3" id="KW-0808">Transferase</keyword>
<dbReference type="EC" id="2.4.-.-" evidence="3"/>
<feature type="domain" description="Glycosyl transferase family 1" evidence="2">
    <location>
        <begin position="179"/>
        <end position="340"/>
    </location>
</feature>
<dbReference type="Gene3D" id="3.40.50.2000">
    <property type="entry name" value="Glycogen Phosphorylase B"/>
    <property type="match status" value="2"/>
</dbReference>
<dbReference type="InterPro" id="IPR001296">
    <property type="entry name" value="Glyco_trans_1"/>
</dbReference>
<dbReference type="GO" id="GO:0016757">
    <property type="term" value="F:glycosyltransferase activity"/>
    <property type="evidence" value="ECO:0007669"/>
    <property type="project" value="UniProtKB-KW"/>
</dbReference>
<evidence type="ECO:0000256" key="1">
    <source>
        <dbReference type="SAM" id="Phobius"/>
    </source>
</evidence>
<organism evidence="3 4">
    <name type="scientific">Marivirga salinarum</name>
    <dbReference type="NCBI Taxonomy" id="3059078"/>
    <lineage>
        <taxon>Bacteria</taxon>
        <taxon>Pseudomonadati</taxon>
        <taxon>Bacteroidota</taxon>
        <taxon>Cytophagia</taxon>
        <taxon>Cytophagales</taxon>
        <taxon>Marivirgaceae</taxon>
        <taxon>Marivirga</taxon>
    </lineage>
</organism>
<dbReference type="Proteomes" id="UP001230496">
    <property type="component" value="Chromosome"/>
</dbReference>
<feature type="transmembrane region" description="Helical" evidence="1">
    <location>
        <begin position="88"/>
        <end position="108"/>
    </location>
</feature>
<dbReference type="AlphaFoldDB" id="A0AA49GAQ1"/>
<keyword evidence="4" id="KW-1185">Reference proteome</keyword>
<dbReference type="EMBL" id="CP129971">
    <property type="protein sequence ID" value="WKK74515.2"/>
    <property type="molecule type" value="Genomic_DNA"/>
</dbReference>
<keyword evidence="1" id="KW-0812">Transmembrane</keyword>
<keyword evidence="3" id="KW-0328">Glycosyltransferase</keyword>
<reference evidence="3 4" key="1">
    <citation type="submission" date="2023-08" db="EMBL/GenBank/DDBJ databases">
        <title>Comparative genomics and taxonomic characterization of three novel marine species of genus Marivirga.</title>
        <authorList>
            <person name="Muhammad N."/>
            <person name="Kim S.-G."/>
        </authorList>
    </citation>
    <scope>NUCLEOTIDE SEQUENCE [LARGE SCALE GENOMIC DNA]</scope>
    <source>
        <strain evidence="3 4">BDSF4-3</strain>
    </source>
</reference>
<keyword evidence="1" id="KW-1133">Transmembrane helix</keyword>
<keyword evidence="1" id="KW-0472">Membrane</keyword>
<dbReference type="CDD" id="cd03801">
    <property type="entry name" value="GT4_PimA-like"/>
    <property type="match status" value="1"/>
</dbReference>
<proteinExistence type="predicted"/>
<accession>A0AA49GAQ1</accession>
<gene>
    <name evidence="3" type="ORF">QYS49_22695</name>
</gene>
<dbReference type="KEGG" id="msaa:QYS49_22695"/>
<dbReference type="PANTHER" id="PTHR45947:SF3">
    <property type="entry name" value="SULFOQUINOVOSYL TRANSFERASE SQD2"/>
    <property type="match status" value="1"/>
</dbReference>
<dbReference type="RefSeq" id="WP_308347493.1">
    <property type="nucleotide sequence ID" value="NZ_CP129971.1"/>
</dbReference>
<dbReference type="Pfam" id="PF00534">
    <property type="entry name" value="Glycos_transf_1"/>
    <property type="match status" value="1"/>
</dbReference>
<sequence>MQKTKILHILYSGQGGLGTYFMNFVNSDQEKQFEHFAFFYGIEPLNQELEDFCIDNKIQFKYQQKQSKIDFKALKTVMAFQQQHQIQYLLLHTFSLSLLTLFGLFMRWRLIAFDHTTLAYKTLIEKVFTLINHLFAYKMIYFYTGHFEQNKSVFPLLSFGKNSHIIPKTVDINFFQPPEEKPKNDVFTIGITARLIQGKRHDLIVETLAKLRDQDLKVNFKIAGIGPKEKEIKELVSKLHLDEQVEFTGLLTRNELLSFYHSLDAYIHASEGETICYSIMEAQACGLPILASDVEGINNVIFETTGGFLFKNNNADLVSKFNALLSSDEKLNYYKEQSREAAVNNFTNFNNAALLYSKLN</sequence>
<name>A0AA49GAQ1_9BACT</name>
<dbReference type="PANTHER" id="PTHR45947">
    <property type="entry name" value="SULFOQUINOVOSYL TRANSFERASE SQD2"/>
    <property type="match status" value="1"/>
</dbReference>